<protein>
    <recommendedName>
        <fullName evidence="5">Protein kinase domain-containing protein</fullName>
    </recommendedName>
</protein>
<evidence type="ECO:0000259" key="5">
    <source>
        <dbReference type="PROSITE" id="PS50011"/>
    </source>
</evidence>
<feature type="compositionally biased region" description="Basic and acidic residues" evidence="4">
    <location>
        <begin position="668"/>
        <end position="681"/>
    </location>
</feature>
<evidence type="ECO:0000256" key="2">
    <source>
        <dbReference type="ARBA" id="ARBA00022840"/>
    </source>
</evidence>
<name>A0ABR2K4C3_9EUKA</name>
<feature type="compositionally biased region" description="Basic and acidic residues" evidence="4">
    <location>
        <begin position="44"/>
        <end position="64"/>
    </location>
</feature>
<reference evidence="6 7" key="1">
    <citation type="submission" date="2024-04" db="EMBL/GenBank/DDBJ databases">
        <title>Tritrichomonas musculus Genome.</title>
        <authorList>
            <person name="Alves-Ferreira E."/>
            <person name="Grigg M."/>
            <person name="Lorenzi H."/>
            <person name="Galac M."/>
        </authorList>
    </citation>
    <scope>NUCLEOTIDE SEQUENCE [LARGE SCALE GENOMIC DNA]</scope>
    <source>
        <strain evidence="6 7">EAF2021</strain>
    </source>
</reference>
<keyword evidence="7" id="KW-1185">Reference proteome</keyword>
<evidence type="ECO:0000256" key="3">
    <source>
        <dbReference type="PROSITE-ProRule" id="PRU10141"/>
    </source>
</evidence>
<dbReference type="Gene3D" id="1.10.510.10">
    <property type="entry name" value="Transferase(Phosphotransferase) domain 1"/>
    <property type="match status" value="1"/>
</dbReference>
<evidence type="ECO:0000313" key="6">
    <source>
        <dbReference type="EMBL" id="KAK8884915.1"/>
    </source>
</evidence>
<organism evidence="6 7">
    <name type="scientific">Tritrichomonas musculus</name>
    <dbReference type="NCBI Taxonomy" id="1915356"/>
    <lineage>
        <taxon>Eukaryota</taxon>
        <taxon>Metamonada</taxon>
        <taxon>Parabasalia</taxon>
        <taxon>Tritrichomonadida</taxon>
        <taxon>Tritrichomonadidae</taxon>
        <taxon>Tritrichomonas</taxon>
    </lineage>
</organism>
<gene>
    <name evidence="6" type="ORF">M9Y10_044038</name>
</gene>
<dbReference type="Pfam" id="PF00069">
    <property type="entry name" value="Pkinase"/>
    <property type="match status" value="1"/>
</dbReference>
<feature type="compositionally biased region" description="Basic and acidic residues" evidence="4">
    <location>
        <begin position="548"/>
        <end position="583"/>
    </location>
</feature>
<feature type="region of interest" description="Disordered" evidence="4">
    <location>
        <begin position="544"/>
        <end position="700"/>
    </location>
</feature>
<feature type="domain" description="Protein kinase" evidence="5">
    <location>
        <begin position="105"/>
        <end position="356"/>
    </location>
</feature>
<feature type="compositionally biased region" description="Polar residues" evidence="4">
    <location>
        <begin position="599"/>
        <end position="608"/>
    </location>
</feature>
<keyword evidence="2 3" id="KW-0067">ATP-binding</keyword>
<feature type="region of interest" description="Disordered" evidence="4">
    <location>
        <begin position="1"/>
        <end position="73"/>
    </location>
</feature>
<feature type="compositionally biased region" description="Polar residues" evidence="4">
    <location>
        <begin position="426"/>
        <end position="435"/>
    </location>
</feature>
<evidence type="ECO:0000313" key="7">
    <source>
        <dbReference type="Proteomes" id="UP001470230"/>
    </source>
</evidence>
<dbReference type="Proteomes" id="UP001470230">
    <property type="component" value="Unassembled WGS sequence"/>
</dbReference>
<dbReference type="PROSITE" id="PS00107">
    <property type="entry name" value="PROTEIN_KINASE_ATP"/>
    <property type="match status" value="1"/>
</dbReference>
<dbReference type="InterPro" id="IPR000719">
    <property type="entry name" value="Prot_kinase_dom"/>
</dbReference>
<dbReference type="PANTHER" id="PTHR24346">
    <property type="entry name" value="MAP/MICROTUBULE AFFINITY-REGULATING KINASE"/>
    <property type="match status" value="1"/>
</dbReference>
<dbReference type="PROSITE" id="PS50011">
    <property type="entry name" value="PROTEIN_KINASE_DOM"/>
    <property type="match status" value="1"/>
</dbReference>
<feature type="region of interest" description="Disordered" evidence="4">
    <location>
        <begin position="415"/>
        <end position="486"/>
    </location>
</feature>
<dbReference type="SUPFAM" id="SSF56112">
    <property type="entry name" value="Protein kinase-like (PK-like)"/>
    <property type="match status" value="1"/>
</dbReference>
<dbReference type="InterPro" id="IPR011009">
    <property type="entry name" value="Kinase-like_dom_sf"/>
</dbReference>
<feature type="compositionally biased region" description="Polar residues" evidence="4">
    <location>
        <begin position="23"/>
        <end position="43"/>
    </location>
</feature>
<evidence type="ECO:0000256" key="1">
    <source>
        <dbReference type="ARBA" id="ARBA00022741"/>
    </source>
</evidence>
<sequence length="700" mass="78881">MGCCCSSDPVENAPSNPDGLKGSSKQGLLNNQNNRTGLANMNNRDSKTRFESDSSKTINDDTRPFKIKPAGSTISENNQFNEEEDYIYADIQSYNSEDEYNLAGYKFEKRIGRGGSAEVVQMSKDNVSYAVKIIDLTLNFKANYLQNDHEPTEEVAILKRFDHVHVVKFVDFIDDTDNDKLFIVMELLSGGTIMECKTLEEKREAFTEALSAVQYIHYQRIAHQDIKPANILRADDGTIKLVDFGAAVFVSEGVKKISSGLTGTTVFSPPEKFTESMYDPFTGDVWSLGATLYNLLYDKPPFSGPNIFQLQQSIINDEPEFPEDADFDAVDLIKKMLKKNPDDRITCNQIWDHPFLGSTPTTSSMRSLLDSSSRIFESLKSMDAMNSMTRISRGSLRSSLKGSLTKAIVKQAKKLNEKNKHKLPQRFSQKPQSQLIKAPKVKLNKDFKPKINLGQRADSPRKQKSDSNDNDINGKPMINDNDLNEKPITNELNLIEVEEVSEPSLNDTGPPSIIIQKTKVSINQNIEDTKKPNDTNINIISKINTANKAKEQESNHPRIDSSRKSKQESTRTSKELAKKDQKPEINQNQKIDNSRKQKNGSTVATPVNKSRKDINRNEQSLKQINNQEPIQKVESLRKSKPEITPIQKGSPRKQKVENSNAENNQKQDMSKKGKVENKEIRTSASKQSKTRRQSKPIIPK</sequence>
<proteinExistence type="predicted"/>
<accession>A0ABR2K4C3</accession>
<feature type="compositionally biased region" description="Polar residues" evidence="4">
    <location>
        <begin position="657"/>
        <end position="667"/>
    </location>
</feature>
<keyword evidence="1 3" id="KW-0547">Nucleotide-binding</keyword>
<feature type="compositionally biased region" description="Basic and acidic residues" evidence="4">
    <location>
        <begin position="458"/>
        <end position="467"/>
    </location>
</feature>
<dbReference type="SMART" id="SM00220">
    <property type="entry name" value="S_TKc"/>
    <property type="match status" value="1"/>
</dbReference>
<dbReference type="PANTHER" id="PTHR24346:SF77">
    <property type="entry name" value="SERINE THREONINE PROTEIN KINASE"/>
    <property type="match status" value="1"/>
</dbReference>
<feature type="compositionally biased region" description="Polar residues" evidence="4">
    <location>
        <begin position="617"/>
        <end position="629"/>
    </location>
</feature>
<evidence type="ECO:0000256" key="4">
    <source>
        <dbReference type="SAM" id="MobiDB-lite"/>
    </source>
</evidence>
<dbReference type="InterPro" id="IPR017441">
    <property type="entry name" value="Protein_kinase_ATP_BS"/>
</dbReference>
<feature type="binding site" evidence="3">
    <location>
        <position position="132"/>
    </location>
    <ligand>
        <name>ATP</name>
        <dbReference type="ChEBI" id="CHEBI:30616"/>
    </ligand>
</feature>
<dbReference type="EMBL" id="JAPFFF010000008">
    <property type="protein sequence ID" value="KAK8884915.1"/>
    <property type="molecule type" value="Genomic_DNA"/>
</dbReference>
<comment type="caution">
    <text evidence="6">The sequence shown here is derived from an EMBL/GenBank/DDBJ whole genome shotgun (WGS) entry which is preliminary data.</text>
</comment>